<dbReference type="InterPro" id="IPR010730">
    <property type="entry name" value="HET"/>
</dbReference>
<sequence length="616" mass="68638">MTQPNFTYRPLPTQDSIRLLHLHPASAPSSPIHVHFSVARLRAAPRLILRSTPKYEALSYTWGDASERLTIFGDDDGALLLVTRNLFEALSHLRHASAPRTLWVDAVCINQDDVPERDAQVRLMARIYGAAERVVVWLGPAVDGSDLVPALVSRLASLWDERDEDDTRLVTRDETERHGIPARHDPAWAAFLALLRRPWTARVWVIQEVALSRRAVVVCGRAEMGWDELAVSASVLSRYHIFDAARLAGTDGIPTIDAARVQVRDGEHFDLEFQLAHARTFRATDPRDRVFALLGIVTDEDRAAVRPDYAADAAALYVAVAWYFVRSTGCLGILEHAGCFGRNIDLLPSWAPDWSITLPENYMSLVDVCHGAYWLDVEKHALVATDVGDDKRLCVDGVRIDLVDAVGCVLDEGGGEDAVSTVVAGKAEGDQYSSREKRFAHVFEEWETLALTIDGSLYPRDVYGDTVINAYWKTLVAGTTADSEEVDVDYARYFLDWYGKHRENGRMDTAGVVSQRDPEDSTSEEGATIYGGCVFDVCFGRRFGKTKSRYMGVFPRQTQRGDIIALLFGCRFPVVLREVKDGWDFLGVCYVHGIWPDEFVGNAAANGDKAERFTLL</sequence>
<keyword evidence="3" id="KW-1185">Reference proteome</keyword>
<organism evidence="2 3">
    <name type="scientific">Zalerion maritima</name>
    <dbReference type="NCBI Taxonomy" id="339359"/>
    <lineage>
        <taxon>Eukaryota</taxon>
        <taxon>Fungi</taxon>
        <taxon>Dikarya</taxon>
        <taxon>Ascomycota</taxon>
        <taxon>Pezizomycotina</taxon>
        <taxon>Sordariomycetes</taxon>
        <taxon>Lulworthiomycetidae</taxon>
        <taxon>Lulworthiales</taxon>
        <taxon>Lulworthiaceae</taxon>
        <taxon>Zalerion</taxon>
    </lineage>
</organism>
<evidence type="ECO:0000259" key="1">
    <source>
        <dbReference type="Pfam" id="PF06985"/>
    </source>
</evidence>
<dbReference type="Proteomes" id="UP001201980">
    <property type="component" value="Unassembled WGS sequence"/>
</dbReference>
<feature type="domain" description="Heterokaryon incompatibility" evidence="1">
    <location>
        <begin position="55"/>
        <end position="208"/>
    </location>
</feature>
<proteinExistence type="predicted"/>
<dbReference type="Pfam" id="PF06985">
    <property type="entry name" value="HET"/>
    <property type="match status" value="1"/>
</dbReference>
<accession>A0AAD5RLX7</accession>
<reference evidence="2" key="1">
    <citation type="submission" date="2022-07" db="EMBL/GenBank/DDBJ databases">
        <title>Draft genome sequence of Zalerion maritima ATCC 34329, a (micro)plastics degrading marine fungus.</title>
        <authorList>
            <person name="Paco A."/>
            <person name="Goncalves M.F.M."/>
            <person name="Rocha-Santos T.A.P."/>
            <person name="Alves A."/>
        </authorList>
    </citation>
    <scope>NUCLEOTIDE SEQUENCE</scope>
    <source>
        <strain evidence="2">ATCC 34329</strain>
    </source>
</reference>
<evidence type="ECO:0000313" key="2">
    <source>
        <dbReference type="EMBL" id="KAJ2898048.1"/>
    </source>
</evidence>
<gene>
    <name evidence="2" type="ORF">MKZ38_004216</name>
</gene>
<dbReference type="PANTHER" id="PTHR24148:SF64">
    <property type="entry name" value="HETEROKARYON INCOMPATIBILITY DOMAIN-CONTAINING PROTEIN"/>
    <property type="match status" value="1"/>
</dbReference>
<dbReference type="EMBL" id="JAKWBI020000247">
    <property type="protein sequence ID" value="KAJ2898048.1"/>
    <property type="molecule type" value="Genomic_DNA"/>
</dbReference>
<dbReference type="InterPro" id="IPR052895">
    <property type="entry name" value="HetReg/Transcr_Mod"/>
</dbReference>
<comment type="caution">
    <text evidence="2">The sequence shown here is derived from an EMBL/GenBank/DDBJ whole genome shotgun (WGS) entry which is preliminary data.</text>
</comment>
<evidence type="ECO:0000313" key="3">
    <source>
        <dbReference type="Proteomes" id="UP001201980"/>
    </source>
</evidence>
<dbReference type="PANTHER" id="PTHR24148">
    <property type="entry name" value="ANKYRIN REPEAT DOMAIN-CONTAINING PROTEIN 39 HOMOLOG-RELATED"/>
    <property type="match status" value="1"/>
</dbReference>
<name>A0AAD5RLX7_9PEZI</name>
<protein>
    <submittedName>
        <fullName evidence="2">HET-domain-containing protein</fullName>
    </submittedName>
</protein>
<dbReference type="AlphaFoldDB" id="A0AAD5RLX7"/>